<evidence type="ECO:0000313" key="6">
    <source>
        <dbReference type="EMBL" id="CAB4539926.1"/>
    </source>
</evidence>
<dbReference type="InterPro" id="IPR036138">
    <property type="entry name" value="PBP_dimer_sf"/>
</dbReference>
<dbReference type="InterPro" id="IPR050515">
    <property type="entry name" value="Beta-lactam/transpept"/>
</dbReference>
<dbReference type="GO" id="GO:0008658">
    <property type="term" value="F:penicillin binding"/>
    <property type="evidence" value="ECO:0007669"/>
    <property type="project" value="InterPro"/>
</dbReference>
<dbReference type="Gene3D" id="3.30.450.330">
    <property type="match status" value="1"/>
</dbReference>
<gene>
    <name evidence="6" type="ORF">UFOPK1413_00679</name>
</gene>
<sequence>MHRSSEFSRRVGFLLGSVFVVAALFVGRLIVIQVVDADKLNGEAETHRTISRVLYGVRGDVVDANGIVLASTVDRYDITASPQYTVDFLRDDATVTVEQALTEIAEITDTKVAALRAAITQDPTADFAYLVKGVTIDVLRQIQALGVPWVYNDLRPTRTYPRGAVGGNLVGFMGTDGPLAGIELSKDSCLAATDGVLTYAKGRDGIRIPGSTIEQISPVDGGTIHLTIDSDLQWFSQKVVSARGKELGAAWATALIVRIEDGHILAAADWPSVDPNNVDGSKVDDMGARLFSSPYEPGSVVKPITVASMLDQGLVNPMDRFTVPGRFAVGGGKFIVDSFAHGTERWTTTGILLNSSNIGMNVMAHQLNKRARYDILSSFGIGQKTAVNFLGEDSGYIASPDVVDNVTQYTEIFGQGITTTSAQIASAYQTLGNHGIRKPLTLISGCEKSDGTVIEQPPTEGVQVVSADAADLTISMMETVAKSGFLKSLVGVPGYRIAIKSGTAEVARNGAYTDDRIISVAGVAPAENPQFAIVVTFGLPQFERTSLAAATSFATLMGQTLKYYRVPPSTGKAENWPIEW</sequence>
<name>A0A6J6BLS7_9ZZZZ</name>
<reference evidence="6" key="1">
    <citation type="submission" date="2020-05" db="EMBL/GenBank/DDBJ databases">
        <authorList>
            <person name="Chiriac C."/>
            <person name="Salcher M."/>
            <person name="Ghai R."/>
            <person name="Kavagutti S V."/>
        </authorList>
    </citation>
    <scope>NUCLEOTIDE SEQUENCE</scope>
</reference>
<dbReference type="PANTHER" id="PTHR30627:SF1">
    <property type="entry name" value="PEPTIDOGLYCAN D,D-TRANSPEPTIDASE FTSI"/>
    <property type="match status" value="1"/>
</dbReference>
<dbReference type="SUPFAM" id="SSF56601">
    <property type="entry name" value="beta-lactamase/transpeptidase-like"/>
    <property type="match status" value="1"/>
</dbReference>
<dbReference type="Pfam" id="PF03717">
    <property type="entry name" value="PBP_dimer"/>
    <property type="match status" value="1"/>
</dbReference>
<dbReference type="Gene3D" id="3.40.710.10">
    <property type="entry name" value="DD-peptidase/beta-lactamase superfamily"/>
    <property type="match status" value="1"/>
</dbReference>
<keyword evidence="3" id="KW-1133">Transmembrane helix</keyword>
<comment type="subcellular location">
    <subcellularLocation>
        <location evidence="1">Membrane</location>
    </subcellularLocation>
</comment>
<evidence type="ECO:0000256" key="1">
    <source>
        <dbReference type="ARBA" id="ARBA00004370"/>
    </source>
</evidence>
<evidence type="ECO:0000256" key="2">
    <source>
        <dbReference type="ARBA" id="ARBA00023136"/>
    </source>
</evidence>
<dbReference type="GO" id="GO:0005886">
    <property type="term" value="C:plasma membrane"/>
    <property type="evidence" value="ECO:0007669"/>
    <property type="project" value="TreeGrafter"/>
</dbReference>
<proteinExistence type="predicted"/>
<feature type="domain" description="Penicillin-binding protein dimerisation" evidence="5">
    <location>
        <begin position="56"/>
        <end position="176"/>
    </location>
</feature>
<dbReference type="EMBL" id="CAEZSG010000097">
    <property type="protein sequence ID" value="CAB4539926.1"/>
    <property type="molecule type" value="Genomic_DNA"/>
</dbReference>
<protein>
    <submittedName>
        <fullName evidence="6">Unannotated protein</fullName>
    </submittedName>
</protein>
<dbReference type="PANTHER" id="PTHR30627">
    <property type="entry name" value="PEPTIDOGLYCAN D,D-TRANSPEPTIDASE"/>
    <property type="match status" value="1"/>
</dbReference>
<organism evidence="6">
    <name type="scientific">freshwater metagenome</name>
    <dbReference type="NCBI Taxonomy" id="449393"/>
    <lineage>
        <taxon>unclassified sequences</taxon>
        <taxon>metagenomes</taxon>
        <taxon>ecological metagenomes</taxon>
    </lineage>
</organism>
<dbReference type="AlphaFoldDB" id="A0A6J6BLS7"/>
<dbReference type="SUPFAM" id="SSF56519">
    <property type="entry name" value="Penicillin binding protein dimerisation domain"/>
    <property type="match status" value="1"/>
</dbReference>
<dbReference type="Gene3D" id="3.90.1310.10">
    <property type="entry name" value="Penicillin-binding protein 2a (Domain 2)"/>
    <property type="match status" value="1"/>
</dbReference>
<evidence type="ECO:0000259" key="5">
    <source>
        <dbReference type="Pfam" id="PF03717"/>
    </source>
</evidence>
<dbReference type="InterPro" id="IPR005311">
    <property type="entry name" value="PBP_dimer"/>
</dbReference>
<keyword evidence="2 3" id="KW-0472">Membrane</keyword>
<feature type="transmembrane region" description="Helical" evidence="3">
    <location>
        <begin position="12"/>
        <end position="31"/>
    </location>
</feature>
<dbReference type="Pfam" id="PF00905">
    <property type="entry name" value="Transpeptidase"/>
    <property type="match status" value="1"/>
</dbReference>
<feature type="domain" description="Penicillin-binding protein transpeptidase" evidence="4">
    <location>
        <begin position="253"/>
        <end position="553"/>
    </location>
</feature>
<accession>A0A6J6BLS7</accession>
<evidence type="ECO:0000259" key="4">
    <source>
        <dbReference type="Pfam" id="PF00905"/>
    </source>
</evidence>
<keyword evidence="3" id="KW-0812">Transmembrane</keyword>
<dbReference type="GO" id="GO:0071555">
    <property type="term" value="P:cell wall organization"/>
    <property type="evidence" value="ECO:0007669"/>
    <property type="project" value="TreeGrafter"/>
</dbReference>
<dbReference type="InterPro" id="IPR012338">
    <property type="entry name" value="Beta-lactam/transpept-like"/>
</dbReference>
<evidence type="ECO:0000256" key="3">
    <source>
        <dbReference type="SAM" id="Phobius"/>
    </source>
</evidence>
<dbReference type="InterPro" id="IPR001460">
    <property type="entry name" value="PCN-bd_Tpept"/>
</dbReference>